<dbReference type="Gene3D" id="3.40.50.1480">
    <property type="entry name" value="Adenosylhomocysteinase-like"/>
    <property type="match status" value="1"/>
</dbReference>
<dbReference type="EMBL" id="BSYO01000019">
    <property type="protein sequence ID" value="GMH18610.1"/>
    <property type="molecule type" value="Genomic_DNA"/>
</dbReference>
<dbReference type="AlphaFoldDB" id="A0AAD3SWW3"/>
<evidence type="ECO:0000256" key="5">
    <source>
        <dbReference type="ARBA" id="ARBA00022091"/>
    </source>
</evidence>
<keyword evidence="6" id="KW-0554">One-carbon metabolism</keyword>
<feature type="domain" description="S-adenosyl-L-homocysteine hydrolase NAD binding" evidence="11">
    <location>
        <begin position="1"/>
        <end position="100"/>
    </location>
</feature>
<keyword evidence="7" id="KW-0520">NAD</keyword>
<dbReference type="SUPFAM" id="SSF51735">
    <property type="entry name" value="NAD(P)-binding Rossmann-fold domains"/>
    <property type="match status" value="1"/>
</dbReference>
<name>A0AAD3SWW3_NEPGR</name>
<dbReference type="InterPro" id="IPR036291">
    <property type="entry name" value="NAD(P)-bd_dom_sf"/>
</dbReference>
<evidence type="ECO:0000256" key="7">
    <source>
        <dbReference type="ARBA" id="ARBA00023027"/>
    </source>
</evidence>
<organism evidence="12 13">
    <name type="scientific">Nepenthes gracilis</name>
    <name type="common">Slender pitcher plant</name>
    <dbReference type="NCBI Taxonomy" id="150966"/>
    <lineage>
        <taxon>Eukaryota</taxon>
        <taxon>Viridiplantae</taxon>
        <taxon>Streptophyta</taxon>
        <taxon>Embryophyta</taxon>
        <taxon>Tracheophyta</taxon>
        <taxon>Spermatophyta</taxon>
        <taxon>Magnoliopsida</taxon>
        <taxon>eudicotyledons</taxon>
        <taxon>Gunneridae</taxon>
        <taxon>Pentapetalae</taxon>
        <taxon>Caryophyllales</taxon>
        <taxon>Nepenthaceae</taxon>
        <taxon>Nepenthes</taxon>
    </lineage>
</organism>
<comment type="caution">
    <text evidence="12">The sequence shown here is derived from an EMBL/GenBank/DDBJ whole genome shotgun (WGS) entry which is preliminary data.</text>
</comment>
<dbReference type="InterPro" id="IPR000043">
    <property type="entry name" value="Adenosylhomocysteinase-like"/>
</dbReference>
<dbReference type="PANTHER" id="PTHR23420">
    <property type="entry name" value="ADENOSYLHOMOCYSTEINASE"/>
    <property type="match status" value="1"/>
</dbReference>
<evidence type="ECO:0000256" key="6">
    <source>
        <dbReference type="ARBA" id="ARBA00022563"/>
    </source>
</evidence>
<keyword evidence="13" id="KW-1185">Reference proteome</keyword>
<evidence type="ECO:0000256" key="1">
    <source>
        <dbReference type="ARBA" id="ARBA00001911"/>
    </source>
</evidence>
<dbReference type="EC" id="3.13.2.1" evidence="9"/>
<protein>
    <recommendedName>
        <fullName evidence="5">Adenosylhomocysteinase</fullName>
        <ecNumber evidence="9">3.13.2.1</ecNumber>
    </recommendedName>
    <alternativeName>
        <fullName evidence="8">S-adenosyl-L-homocysteine hydrolase</fullName>
    </alternativeName>
</protein>
<evidence type="ECO:0000256" key="2">
    <source>
        <dbReference type="ARBA" id="ARBA00002639"/>
    </source>
</evidence>
<dbReference type="GO" id="GO:0004013">
    <property type="term" value="F:adenosylhomocysteinase activity"/>
    <property type="evidence" value="ECO:0007669"/>
    <property type="project" value="UniProtKB-EC"/>
</dbReference>
<evidence type="ECO:0000256" key="3">
    <source>
        <dbReference type="ARBA" id="ARBA00005195"/>
    </source>
</evidence>
<proteinExistence type="inferred from homology"/>
<comment type="pathway">
    <text evidence="3">Amino-acid biosynthesis; L-homocysteine biosynthesis; L-homocysteine from S-adenosyl-L-homocysteine: step 1/1.</text>
</comment>
<accession>A0AAD3SWW3</accession>
<comment type="catalytic activity">
    <reaction evidence="10">
        <text>S-adenosyl-L-homocysteine + H2O = L-homocysteine + adenosine</text>
        <dbReference type="Rhea" id="RHEA:21708"/>
        <dbReference type="ChEBI" id="CHEBI:15377"/>
        <dbReference type="ChEBI" id="CHEBI:16335"/>
        <dbReference type="ChEBI" id="CHEBI:57856"/>
        <dbReference type="ChEBI" id="CHEBI:58199"/>
        <dbReference type="EC" id="3.13.2.1"/>
    </reaction>
</comment>
<comment type="similarity">
    <text evidence="4">Belongs to the adenosylhomocysteinase family.</text>
</comment>
<evidence type="ECO:0000313" key="12">
    <source>
        <dbReference type="EMBL" id="GMH18610.1"/>
    </source>
</evidence>
<evidence type="ECO:0000259" key="11">
    <source>
        <dbReference type="SMART" id="SM00997"/>
    </source>
</evidence>
<comment type="function">
    <text evidence="2">Adenosylhomocysteine is a competitive inhibitor of S-adenosyl-L-methionine-dependent methyl transferase reactions; therefore adenosylhomocysteinase may play a key role in the control of methylations via regulation of the intracellular concentration of adenosylhomocysteine.</text>
</comment>
<evidence type="ECO:0000313" key="13">
    <source>
        <dbReference type="Proteomes" id="UP001279734"/>
    </source>
</evidence>
<evidence type="ECO:0000256" key="4">
    <source>
        <dbReference type="ARBA" id="ARBA00007122"/>
    </source>
</evidence>
<dbReference type="SMART" id="SM00996">
    <property type="entry name" value="AdoHcyase"/>
    <property type="match status" value="1"/>
</dbReference>
<evidence type="ECO:0000256" key="9">
    <source>
        <dbReference type="ARBA" id="ARBA00034527"/>
    </source>
</evidence>
<dbReference type="GO" id="GO:0005829">
    <property type="term" value="C:cytosol"/>
    <property type="evidence" value="ECO:0007669"/>
    <property type="project" value="TreeGrafter"/>
</dbReference>
<dbReference type="Proteomes" id="UP001279734">
    <property type="component" value="Unassembled WGS sequence"/>
</dbReference>
<dbReference type="SMART" id="SM00997">
    <property type="entry name" value="AdoHcyase_NAD"/>
    <property type="match status" value="1"/>
</dbReference>
<dbReference type="PANTHER" id="PTHR23420:SF0">
    <property type="entry name" value="ADENOSYLHOMOCYSTEINASE"/>
    <property type="match status" value="1"/>
</dbReference>
<dbReference type="InterPro" id="IPR015878">
    <property type="entry name" value="Ado_hCys_hydrolase_NAD-bd"/>
</dbReference>
<dbReference type="GO" id="GO:0033353">
    <property type="term" value="P:S-adenosylmethionine cycle"/>
    <property type="evidence" value="ECO:0007669"/>
    <property type="project" value="TreeGrafter"/>
</dbReference>
<reference evidence="12" key="1">
    <citation type="submission" date="2023-05" db="EMBL/GenBank/DDBJ databases">
        <title>Nepenthes gracilis genome sequencing.</title>
        <authorList>
            <person name="Fukushima K."/>
        </authorList>
    </citation>
    <scope>NUCLEOTIDE SEQUENCE</scope>
    <source>
        <strain evidence="12">SING2019-196</strain>
    </source>
</reference>
<dbReference type="Pfam" id="PF00670">
    <property type="entry name" value="AdoHcyase_NAD"/>
    <property type="match status" value="1"/>
</dbReference>
<evidence type="ECO:0000256" key="8">
    <source>
        <dbReference type="ARBA" id="ARBA00033091"/>
    </source>
</evidence>
<dbReference type="SUPFAM" id="SSF52283">
    <property type="entry name" value="Formate/glycerate dehydrogenase catalytic domain-like"/>
    <property type="match status" value="1"/>
</dbReference>
<dbReference type="InterPro" id="IPR042172">
    <property type="entry name" value="Adenosylhomocyst_ase-like_sf"/>
</dbReference>
<dbReference type="GO" id="GO:0006730">
    <property type="term" value="P:one-carbon metabolic process"/>
    <property type="evidence" value="ECO:0007669"/>
    <property type="project" value="UniProtKB-KW"/>
</dbReference>
<comment type="cofactor">
    <cofactor evidence="1">
        <name>NAD(+)</name>
        <dbReference type="ChEBI" id="CHEBI:57540"/>
    </cofactor>
</comment>
<evidence type="ECO:0000256" key="10">
    <source>
        <dbReference type="ARBA" id="ARBA00048858"/>
    </source>
</evidence>
<gene>
    <name evidence="12" type="ORF">Nepgr_020451</name>
</gene>
<sequence length="235" mass="26408">MEGFQVLTLEDVVSCADIFVITTGGRDIIMVDHMRKMKNAIVCNIGHFNNEVDMHELETYPGIERITMKLQTDKYVFPDTKSGIIVMAEGHLMDLGCATGNPSLVMSCSFTNQVIAQLELWKKKKSGKYRKKIHVLPKHLDEKVAALHLGKLGVKLTKEQADYINVPSKVLTGLLTTGIRSKEGKDSRLEHYLQGMLFFLNPSYDKLFGVSPSMFIVIGRLEESGDNLERNAEME</sequence>